<keyword evidence="1" id="KW-0472">Membrane</keyword>
<comment type="caution">
    <text evidence="2">The sequence shown here is derived from an EMBL/GenBank/DDBJ whole genome shotgun (WGS) entry which is preliminary data.</text>
</comment>
<name>A0ABS6IRH5_9HYPH</name>
<evidence type="ECO:0000313" key="3">
    <source>
        <dbReference type="Proteomes" id="UP000727907"/>
    </source>
</evidence>
<evidence type="ECO:0000256" key="1">
    <source>
        <dbReference type="SAM" id="Phobius"/>
    </source>
</evidence>
<keyword evidence="1" id="KW-0812">Transmembrane</keyword>
<accession>A0ABS6IRH5</accession>
<evidence type="ECO:0000313" key="2">
    <source>
        <dbReference type="EMBL" id="MBU8876317.1"/>
    </source>
</evidence>
<dbReference type="EMBL" id="JAHOPB010000002">
    <property type="protein sequence ID" value="MBU8876317.1"/>
    <property type="molecule type" value="Genomic_DNA"/>
</dbReference>
<reference evidence="2 3" key="1">
    <citation type="submission" date="2021-06" db="EMBL/GenBank/DDBJ databases">
        <authorList>
            <person name="Lee D.H."/>
        </authorList>
    </citation>
    <scope>NUCLEOTIDE SEQUENCE [LARGE SCALE GENOMIC DNA]</scope>
    <source>
        <strain evidence="2 3">MMS21-HV4-11</strain>
    </source>
</reference>
<dbReference type="Proteomes" id="UP000727907">
    <property type="component" value="Unassembled WGS sequence"/>
</dbReference>
<evidence type="ECO:0008006" key="4">
    <source>
        <dbReference type="Google" id="ProtNLM"/>
    </source>
</evidence>
<feature type="transmembrane region" description="Helical" evidence="1">
    <location>
        <begin position="42"/>
        <end position="65"/>
    </location>
</feature>
<gene>
    <name evidence="2" type="ORF">KQ910_21260</name>
</gene>
<feature type="transmembrane region" description="Helical" evidence="1">
    <location>
        <begin position="18"/>
        <end position="36"/>
    </location>
</feature>
<protein>
    <recommendedName>
        <fullName evidence="4">2TM domain-containing protein</fullName>
    </recommendedName>
</protein>
<dbReference type="RefSeq" id="WP_216965015.1">
    <property type="nucleotide sequence ID" value="NZ_JAHOPB010000002.1"/>
</dbReference>
<organism evidence="2 3">
    <name type="scientific">Reyranella humidisoli</name>
    <dbReference type="NCBI Taxonomy" id="2849149"/>
    <lineage>
        <taxon>Bacteria</taxon>
        <taxon>Pseudomonadati</taxon>
        <taxon>Pseudomonadota</taxon>
        <taxon>Alphaproteobacteria</taxon>
        <taxon>Hyphomicrobiales</taxon>
        <taxon>Reyranellaceae</taxon>
        <taxon>Reyranella</taxon>
    </lineage>
</organism>
<proteinExistence type="predicted"/>
<keyword evidence="3" id="KW-1185">Reference proteome</keyword>
<sequence length="72" mass="8645">MHLSPEERLRRGRIVRKHLMVGLLALLVIIPLNFIVSRQYPWWLWVLIVWLPLIAAHSLWAKGFFDRRKEGM</sequence>
<keyword evidence="1" id="KW-1133">Transmembrane helix</keyword>